<evidence type="ECO:0000313" key="4">
    <source>
        <dbReference type="EMBL" id="RUO68467.1"/>
    </source>
</evidence>
<dbReference type="PANTHER" id="PTHR34475:SF1">
    <property type="entry name" value="CYTOSKELETON PROTEIN RODZ"/>
    <property type="match status" value="1"/>
</dbReference>
<dbReference type="Pfam" id="PF13464">
    <property type="entry name" value="RodZ_C"/>
    <property type="match status" value="1"/>
</dbReference>
<feature type="region of interest" description="Disordered" evidence="1">
    <location>
        <begin position="156"/>
        <end position="295"/>
    </location>
</feature>
<dbReference type="InterPro" id="IPR010982">
    <property type="entry name" value="Lambda_DNA-bd_dom_sf"/>
</dbReference>
<dbReference type="AlphaFoldDB" id="A0A432YYL4"/>
<dbReference type="InterPro" id="IPR001387">
    <property type="entry name" value="Cro/C1-type_HTH"/>
</dbReference>
<dbReference type="PROSITE" id="PS50943">
    <property type="entry name" value="HTH_CROC1"/>
    <property type="match status" value="1"/>
</dbReference>
<dbReference type="Proteomes" id="UP000288058">
    <property type="component" value="Unassembled WGS sequence"/>
</dbReference>
<dbReference type="PANTHER" id="PTHR34475">
    <property type="match status" value="1"/>
</dbReference>
<keyword evidence="5" id="KW-1185">Reference proteome</keyword>
<organism evidence="4 5">
    <name type="scientific">Idiomarina ramblicola</name>
    <dbReference type="NCBI Taxonomy" id="263724"/>
    <lineage>
        <taxon>Bacteria</taxon>
        <taxon>Pseudomonadati</taxon>
        <taxon>Pseudomonadota</taxon>
        <taxon>Gammaproteobacteria</taxon>
        <taxon>Alteromonadales</taxon>
        <taxon>Idiomarinaceae</taxon>
        <taxon>Idiomarina</taxon>
    </lineage>
</organism>
<dbReference type="RefSeq" id="WP_126782581.1">
    <property type="nucleotide sequence ID" value="NZ_PIQC01000006.1"/>
</dbReference>
<feature type="domain" description="HTH cro/C1-type" evidence="3">
    <location>
        <begin position="34"/>
        <end position="94"/>
    </location>
</feature>
<dbReference type="Gene3D" id="1.10.260.40">
    <property type="entry name" value="lambda repressor-like DNA-binding domains"/>
    <property type="match status" value="1"/>
</dbReference>
<reference evidence="5" key="1">
    <citation type="journal article" date="2018" name="Front. Microbiol.">
        <title>Genome-Based Analysis Reveals the Taxonomy and Diversity of the Family Idiomarinaceae.</title>
        <authorList>
            <person name="Liu Y."/>
            <person name="Lai Q."/>
            <person name="Shao Z."/>
        </authorList>
    </citation>
    <scope>NUCLEOTIDE SEQUENCE [LARGE SCALE GENOMIC DNA]</scope>
    <source>
        <strain evidence="5">R22</strain>
    </source>
</reference>
<keyword evidence="2" id="KW-0472">Membrane</keyword>
<comment type="caution">
    <text evidence="4">The sequence shown here is derived from an EMBL/GenBank/DDBJ whole genome shotgun (WGS) entry which is preliminary data.</text>
</comment>
<name>A0A432YYL4_9GAMM</name>
<dbReference type="SMART" id="SM00530">
    <property type="entry name" value="HTH_XRE"/>
    <property type="match status" value="1"/>
</dbReference>
<proteinExistence type="predicted"/>
<dbReference type="EMBL" id="PIQC01000006">
    <property type="protein sequence ID" value="RUO68467.1"/>
    <property type="molecule type" value="Genomic_DNA"/>
</dbReference>
<dbReference type="OrthoDB" id="9790252at2"/>
<protein>
    <submittedName>
        <fullName evidence="4">DUF4115 domain-containing protein</fullName>
    </submittedName>
</protein>
<sequence length="372" mass="40870">MTAENESTKDNEKTEPEAVEETEQQPSKGPGEILREAREAKGLSQREVADQLRLRKQIIELLEADDYSTFSTATFIKGYLRAYAKLLDLNDTELFQAYKAKGFKEVESSQMQSFSRRKKHQENDNRLMLITYVVIIIVIALVIWWWQEPDLGFNENTNGTQESSEVVPANDNDEADSVGGIEISNQPTEPQIRPDEDEAVLESEVETDDTNVAVESVQEPVNEEDSTGDVADNASSSEATPTDTGAADTNEASTDNNEPEEAEPTATEVASTETDDTQQTPIEPSPQPEVSSPSLVLDFNEECWVKIDDASGETQAVGVKAAGYRMPVPGEAPFSVTLCKPEAVSVSFNGNAVDMSQFRSGRVARFTVPSEE</sequence>
<dbReference type="Pfam" id="PF13413">
    <property type="entry name" value="HTH_25"/>
    <property type="match status" value="1"/>
</dbReference>
<accession>A0A432YYL4</accession>
<evidence type="ECO:0000313" key="5">
    <source>
        <dbReference type="Proteomes" id="UP000288058"/>
    </source>
</evidence>
<dbReference type="GO" id="GO:0003677">
    <property type="term" value="F:DNA binding"/>
    <property type="evidence" value="ECO:0007669"/>
    <property type="project" value="InterPro"/>
</dbReference>
<gene>
    <name evidence="4" type="ORF">CWI78_09635</name>
</gene>
<evidence type="ECO:0000256" key="1">
    <source>
        <dbReference type="SAM" id="MobiDB-lite"/>
    </source>
</evidence>
<dbReference type="SUPFAM" id="SSF47413">
    <property type="entry name" value="lambda repressor-like DNA-binding domains"/>
    <property type="match status" value="1"/>
</dbReference>
<feature type="compositionally biased region" description="Polar residues" evidence="1">
    <location>
        <begin position="233"/>
        <end position="243"/>
    </location>
</feature>
<keyword evidence="2" id="KW-1133">Transmembrane helix</keyword>
<feature type="region of interest" description="Disordered" evidence="1">
    <location>
        <begin position="1"/>
        <end position="33"/>
    </location>
</feature>
<feature type="compositionally biased region" description="Basic and acidic residues" evidence="1">
    <location>
        <begin position="1"/>
        <end position="16"/>
    </location>
</feature>
<evidence type="ECO:0000256" key="2">
    <source>
        <dbReference type="SAM" id="Phobius"/>
    </source>
</evidence>
<evidence type="ECO:0000259" key="3">
    <source>
        <dbReference type="PROSITE" id="PS50943"/>
    </source>
</evidence>
<dbReference type="InterPro" id="IPR050400">
    <property type="entry name" value="Bact_Cytoskel_RodZ"/>
</dbReference>
<dbReference type="InterPro" id="IPR025194">
    <property type="entry name" value="RodZ-like_C"/>
</dbReference>
<feature type="transmembrane region" description="Helical" evidence="2">
    <location>
        <begin position="127"/>
        <end position="146"/>
    </location>
</feature>
<keyword evidence="2" id="KW-0812">Transmembrane</keyword>
<dbReference type="CDD" id="cd00093">
    <property type="entry name" value="HTH_XRE"/>
    <property type="match status" value="1"/>
</dbReference>
<feature type="compositionally biased region" description="Acidic residues" evidence="1">
    <location>
        <begin position="195"/>
        <end position="209"/>
    </location>
</feature>